<organism evidence="2 3">
    <name type="scientific">Abyssalbus ytuae</name>
    <dbReference type="NCBI Taxonomy" id="2926907"/>
    <lineage>
        <taxon>Bacteria</taxon>
        <taxon>Pseudomonadati</taxon>
        <taxon>Bacteroidota</taxon>
        <taxon>Flavobacteriia</taxon>
        <taxon>Flavobacteriales</taxon>
        <taxon>Flavobacteriaceae</taxon>
        <taxon>Abyssalbus</taxon>
    </lineage>
</organism>
<protein>
    <submittedName>
        <fullName evidence="2">Uncharacterized protein</fullName>
    </submittedName>
</protein>
<evidence type="ECO:0000313" key="3">
    <source>
        <dbReference type="Proteomes" id="UP000831290"/>
    </source>
</evidence>
<proteinExistence type="predicted"/>
<sequence length="143" mass="16952">MTRKLKTILGILTIVIIAVSGYIIFGLYQMDQEDRYGNLVYFNQKVKDGDIIFHCKYSGELGQTTDFNEYGIIKKYWGNVYVWDNKNTIKQDLYDWAEKGNGERVKVFRKKDSDFDIHKMELKNGMYNYLMNSDKMEFVTESY</sequence>
<name>A0A9E7D1X3_9FLAO</name>
<keyword evidence="1" id="KW-0812">Transmembrane</keyword>
<accession>A0A9E7D1X3</accession>
<dbReference type="EMBL" id="CP094358">
    <property type="protein sequence ID" value="UOB17558.1"/>
    <property type="molecule type" value="Genomic_DNA"/>
</dbReference>
<keyword evidence="3" id="KW-1185">Reference proteome</keyword>
<evidence type="ECO:0000256" key="1">
    <source>
        <dbReference type="SAM" id="Phobius"/>
    </source>
</evidence>
<reference evidence="2" key="1">
    <citation type="submission" date="2022-03" db="EMBL/GenBank/DDBJ databases">
        <title>Description of Abyssus ytuae gen. nov., sp. nov., a novel member of the family Flavobacteriaceae isolated from the sediment of Mariana Trench.</title>
        <authorList>
            <person name="Zhang J."/>
            <person name="Xu X."/>
        </authorList>
    </citation>
    <scope>NUCLEOTIDE SEQUENCE</scope>
    <source>
        <strain evidence="2">MT3330</strain>
    </source>
</reference>
<gene>
    <name evidence="2" type="ORF">MQE35_17695</name>
</gene>
<dbReference type="Proteomes" id="UP000831290">
    <property type="component" value="Chromosome"/>
</dbReference>
<dbReference type="KEGG" id="fbm:MQE35_17695"/>
<keyword evidence="1" id="KW-0472">Membrane</keyword>
<feature type="transmembrane region" description="Helical" evidence="1">
    <location>
        <begin position="7"/>
        <end position="28"/>
    </location>
</feature>
<dbReference type="AlphaFoldDB" id="A0A9E7D1X3"/>
<evidence type="ECO:0000313" key="2">
    <source>
        <dbReference type="EMBL" id="UOB17558.1"/>
    </source>
</evidence>
<keyword evidence="1" id="KW-1133">Transmembrane helix</keyword>
<dbReference type="RefSeq" id="WP_255843096.1">
    <property type="nucleotide sequence ID" value="NZ_CP094358.1"/>
</dbReference>